<dbReference type="InterPro" id="IPR000160">
    <property type="entry name" value="GGDEF_dom"/>
</dbReference>
<dbReference type="Pfam" id="PF01590">
    <property type="entry name" value="GAF"/>
    <property type="match status" value="1"/>
</dbReference>
<dbReference type="PROSITE" id="PS50883">
    <property type="entry name" value="EAL"/>
    <property type="match status" value="1"/>
</dbReference>
<feature type="domain" description="PAC" evidence="3">
    <location>
        <begin position="252"/>
        <end position="305"/>
    </location>
</feature>
<dbReference type="InterPro" id="IPR003018">
    <property type="entry name" value="GAF"/>
</dbReference>
<accession>A0ABT6FD07</accession>
<sequence length="738" mass="80325">MVDASRRSGGSSRPLIGRRPAAPATLHTPAFDRLARLAAALLKSSTVLIWLVEGDRLLRKGPRRTSWAEAGRGRFDRGLCRRIFRAGAPSIIDAARLDPRPAGGPPGPGPTRVACVGVPLVDGRGRRLGVLCTVDGPRGSRDGCRLAVLVDLAESATKEIDLLSLEERLARAEKALLLSEQCYRLQSENATDMISRFDALGVFLDVTPACRHLLGYSPEELIGRPIYELIHPDDLAAVARSGEALRASPGAQLQSCRLRHKDGRYLWIEGSTQAILDPDTGAFLEVRCSSRDVTERVRAEEKLAHQASHDALTGLPNRTLLRDELERHIGLPGEGMSPFSLLLLDLDRFKEINDTFGHHCGDAVLERFSLRLAEVVRGSDVLARLGGDEFGILLPGADERRAREAAAGIQGVLARPIVVEGRPFDVRASIGIAIHPEHGLDAETLLKHADVAMYSAKRAGAGSSVYSSGRDHHCPRRLGLVVELRRAIDDGQLRLHYQPTFDLGTMRPVGMEALVRWQHPRDGLLGPGEFIPMAEQTGLIRPLGLWALREALHQRRAWSLGGIDLGVSVNLSPENLQDDLLVGTIDRLMDEAEVPPRRLTVEVTEGAMMADPARAKSTLARLHRAGVLVSIDDFGTGYSSLGYLKELPVDEVKVDRSFVRDMAANERDACIVRSVIELGHNLGHRVVAEGVESRETLDLLTSWGCDLAQGFLLGRPLPACEVPAWLARTGGAPPMRSG</sequence>
<comment type="caution">
    <text evidence="6">The sequence shown here is derived from an EMBL/GenBank/DDBJ whole genome shotgun (WGS) entry which is preliminary data.</text>
</comment>
<dbReference type="EMBL" id="JARRAG010000002">
    <property type="protein sequence ID" value="MDG3005467.1"/>
    <property type="molecule type" value="Genomic_DNA"/>
</dbReference>
<feature type="region of interest" description="Disordered" evidence="1">
    <location>
        <begin position="1"/>
        <end position="21"/>
    </location>
</feature>
<dbReference type="SUPFAM" id="SSF55785">
    <property type="entry name" value="PYP-like sensor domain (PAS domain)"/>
    <property type="match status" value="1"/>
</dbReference>
<dbReference type="InterPro" id="IPR000014">
    <property type="entry name" value="PAS"/>
</dbReference>
<dbReference type="PROSITE" id="PS50113">
    <property type="entry name" value="PAC"/>
    <property type="match status" value="1"/>
</dbReference>
<dbReference type="SMART" id="SM00267">
    <property type="entry name" value="GGDEF"/>
    <property type="match status" value="1"/>
</dbReference>
<dbReference type="SUPFAM" id="SSF55073">
    <property type="entry name" value="Nucleotide cyclase"/>
    <property type="match status" value="1"/>
</dbReference>
<dbReference type="Gene3D" id="3.30.450.20">
    <property type="entry name" value="PAS domain"/>
    <property type="match status" value="1"/>
</dbReference>
<dbReference type="Pfam" id="PF00563">
    <property type="entry name" value="EAL"/>
    <property type="match status" value="1"/>
</dbReference>
<dbReference type="PROSITE" id="PS50112">
    <property type="entry name" value="PAS"/>
    <property type="match status" value="1"/>
</dbReference>
<gene>
    <name evidence="6" type="ORF">PZE19_16880</name>
</gene>
<name>A0ABT6FD07_9BACT</name>
<dbReference type="CDD" id="cd01948">
    <property type="entry name" value="EAL"/>
    <property type="match status" value="1"/>
</dbReference>
<dbReference type="PROSITE" id="PS50887">
    <property type="entry name" value="GGDEF"/>
    <property type="match status" value="1"/>
</dbReference>
<dbReference type="SMART" id="SM00091">
    <property type="entry name" value="PAS"/>
    <property type="match status" value="1"/>
</dbReference>
<keyword evidence="7" id="KW-1185">Reference proteome</keyword>
<dbReference type="InterPro" id="IPR001633">
    <property type="entry name" value="EAL_dom"/>
</dbReference>
<dbReference type="Gene3D" id="3.30.70.270">
    <property type="match status" value="1"/>
</dbReference>
<feature type="domain" description="PAS" evidence="2">
    <location>
        <begin position="179"/>
        <end position="240"/>
    </location>
</feature>
<organism evidence="6 7">
    <name type="scientific">Paludisphaera mucosa</name>
    <dbReference type="NCBI Taxonomy" id="3030827"/>
    <lineage>
        <taxon>Bacteria</taxon>
        <taxon>Pseudomonadati</taxon>
        <taxon>Planctomycetota</taxon>
        <taxon>Planctomycetia</taxon>
        <taxon>Isosphaerales</taxon>
        <taxon>Isosphaeraceae</taxon>
        <taxon>Paludisphaera</taxon>
    </lineage>
</organism>
<dbReference type="PANTHER" id="PTHR44757">
    <property type="entry name" value="DIGUANYLATE CYCLASE DGCP"/>
    <property type="match status" value="1"/>
</dbReference>
<proteinExistence type="predicted"/>
<evidence type="ECO:0000259" key="4">
    <source>
        <dbReference type="PROSITE" id="PS50883"/>
    </source>
</evidence>
<dbReference type="Gene3D" id="3.30.450.40">
    <property type="match status" value="1"/>
</dbReference>
<evidence type="ECO:0000256" key="1">
    <source>
        <dbReference type="SAM" id="MobiDB-lite"/>
    </source>
</evidence>
<dbReference type="NCBIfam" id="TIGR00254">
    <property type="entry name" value="GGDEF"/>
    <property type="match status" value="1"/>
</dbReference>
<evidence type="ECO:0000313" key="6">
    <source>
        <dbReference type="EMBL" id="MDG3005467.1"/>
    </source>
</evidence>
<feature type="domain" description="GGDEF" evidence="5">
    <location>
        <begin position="337"/>
        <end position="469"/>
    </location>
</feature>
<dbReference type="InterPro" id="IPR035919">
    <property type="entry name" value="EAL_sf"/>
</dbReference>
<dbReference type="InterPro" id="IPR001610">
    <property type="entry name" value="PAC"/>
</dbReference>
<dbReference type="SUPFAM" id="SSF55781">
    <property type="entry name" value="GAF domain-like"/>
    <property type="match status" value="1"/>
</dbReference>
<dbReference type="PANTHER" id="PTHR44757:SF2">
    <property type="entry name" value="BIOFILM ARCHITECTURE MAINTENANCE PROTEIN MBAA"/>
    <property type="match status" value="1"/>
</dbReference>
<dbReference type="Pfam" id="PF08447">
    <property type="entry name" value="PAS_3"/>
    <property type="match status" value="1"/>
</dbReference>
<dbReference type="CDD" id="cd00130">
    <property type="entry name" value="PAS"/>
    <property type="match status" value="1"/>
</dbReference>
<dbReference type="Gene3D" id="3.20.20.450">
    <property type="entry name" value="EAL domain"/>
    <property type="match status" value="1"/>
</dbReference>
<dbReference type="InterPro" id="IPR013655">
    <property type="entry name" value="PAS_fold_3"/>
</dbReference>
<evidence type="ECO:0000313" key="7">
    <source>
        <dbReference type="Proteomes" id="UP001216907"/>
    </source>
</evidence>
<dbReference type="Proteomes" id="UP001216907">
    <property type="component" value="Unassembled WGS sequence"/>
</dbReference>
<protein>
    <submittedName>
        <fullName evidence="6">EAL domain-containing protein</fullName>
    </submittedName>
</protein>
<evidence type="ECO:0000259" key="5">
    <source>
        <dbReference type="PROSITE" id="PS50887"/>
    </source>
</evidence>
<dbReference type="SUPFAM" id="SSF141868">
    <property type="entry name" value="EAL domain-like"/>
    <property type="match status" value="1"/>
</dbReference>
<dbReference type="InterPro" id="IPR029787">
    <property type="entry name" value="Nucleotide_cyclase"/>
</dbReference>
<dbReference type="Pfam" id="PF00990">
    <property type="entry name" value="GGDEF"/>
    <property type="match status" value="1"/>
</dbReference>
<dbReference type="InterPro" id="IPR052155">
    <property type="entry name" value="Biofilm_reg_signaling"/>
</dbReference>
<dbReference type="SMART" id="SM00065">
    <property type="entry name" value="GAF"/>
    <property type="match status" value="1"/>
</dbReference>
<dbReference type="InterPro" id="IPR043128">
    <property type="entry name" value="Rev_trsase/Diguanyl_cyclase"/>
</dbReference>
<evidence type="ECO:0000259" key="2">
    <source>
        <dbReference type="PROSITE" id="PS50112"/>
    </source>
</evidence>
<reference evidence="6 7" key="1">
    <citation type="submission" date="2023-03" db="EMBL/GenBank/DDBJ databases">
        <title>Paludisphaera mucosa sp. nov. a novel planctomycete from northern fen.</title>
        <authorList>
            <person name="Ivanova A."/>
        </authorList>
    </citation>
    <scope>NUCLEOTIDE SEQUENCE [LARGE SCALE GENOMIC DNA]</scope>
    <source>
        <strain evidence="6 7">Pla2</strain>
    </source>
</reference>
<dbReference type="CDD" id="cd01949">
    <property type="entry name" value="GGDEF"/>
    <property type="match status" value="1"/>
</dbReference>
<dbReference type="InterPro" id="IPR000700">
    <property type="entry name" value="PAS-assoc_C"/>
</dbReference>
<evidence type="ECO:0000259" key="3">
    <source>
        <dbReference type="PROSITE" id="PS50113"/>
    </source>
</evidence>
<dbReference type="SMART" id="SM00052">
    <property type="entry name" value="EAL"/>
    <property type="match status" value="1"/>
</dbReference>
<dbReference type="RefSeq" id="WP_277861801.1">
    <property type="nucleotide sequence ID" value="NZ_JARRAG010000002.1"/>
</dbReference>
<dbReference type="InterPro" id="IPR029016">
    <property type="entry name" value="GAF-like_dom_sf"/>
</dbReference>
<dbReference type="NCBIfam" id="TIGR00229">
    <property type="entry name" value="sensory_box"/>
    <property type="match status" value="1"/>
</dbReference>
<dbReference type="SMART" id="SM00086">
    <property type="entry name" value="PAC"/>
    <property type="match status" value="1"/>
</dbReference>
<feature type="domain" description="EAL" evidence="4">
    <location>
        <begin position="477"/>
        <end position="730"/>
    </location>
</feature>
<dbReference type="InterPro" id="IPR035965">
    <property type="entry name" value="PAS-like_dom_sf"/>
</dbReference>